<protein>
    <submittedName>
        <fullName evidence="1">Uncharacterized protein</fullName>
    </submittedName>
</protein>
<dbReference type="AlphaFoldDB" id="A0AAU9XC93"/>
<evidence type="ECO:0000313" key="2">
    <source>
        <dbReference type="Proteomes" id="UP001159428"/>
    </source>
</evidence>
<accession>A0AAU9XC93</accession>
<dbReference type="Proteomes" id="UP001159428">
    <property type="component" value="Unassembled WGS sequence"/>
</dbReference>
<feature type="non-terminal residue" evidence="1">
    <location>
        <position position="115"/>
    </location>
</feature>
<dbReference type="EMBL" id="CALNXJ010000037">
    <property type="protein sequence ID" value="CAH3143303.1"/>
    <property type="molecule type" value="Genomic_DNA"/>
</dbReference>
<gene>
    <name evidence="1" type="ORF">PMEA_00020541</name>
</gene>
<comment type="caution">
    <text evidence="1">The sequence shown here is derived from an EMBL/GenBank/DDBJ whole genome shotgun (WGS) entry which is preliminary data.</text>
</comment>
<proteinExistence type="predicted"/>
<organism evidence="1 2">
    <name type="scientific">Pocillopora meandrina</name>
    <dbReference type="NCBI Taxonomy" id="46732"/>
    <lineage>
        <taxon>Eukaryota</taxon>
        <taxon>Metazoa</taxon>
        <taxon>Cnidaria</taxon>
        <taxon>Anthozoa</taxon>
        <taxon>Hexacorallia</taxon>
        <taxon>Scleractinia</taxon>
        <taxon>Astrocoeniina</taxon>
        <taxon>Pocilloporidae</taxon>
        <taxon>Pocillopora</taxon>
    </lineage>
</organism>
<reference evidence="1 2" key="1">
    <citation type="submission" date="2022-05" db="EMBL/GenBank/DDBJ databases">
        <authorList>
            <consortium name="Genoscope - CEA"/>
            <person name="William W."/>
        </authorList>
    </citation>
    <scope>NUCLEOTIDE SEQUENCE [LARGE SCALE GENOMIC DNA]</scope>
</reference>
<keyword evidence="2" id="KW-1185">Reference proteome</keyword>
<name>A0AAU9XC93_9CNID</name>
<evidence type="ECO:0000313" key="1">
    <source>
        <dbReference type="EMBL" id="CAH3143303.1"/>
    </source>
</evidence>
<sequence>MGHEPSFEELSALERSGFEKGLKFSIAPRKIPTAEIVAAVEESISQLNDERRNLDVFNALIALKKDPDRLVLSADKGNCVVVRDKQQYHDKALSLLNDKSTYAVLNSDPICKTQR</sequence>